<evidence type="ECO:0000259" key="1">
    <source>
        <dbReference type="Pfam" id="PF00498"/>
    </source>
</evidence>
<reference evidence="2" key="1">
    <citation type="submission" date="2019-08" db="EMBL/GenBank/DDBJ databases">
        <authorList>
            <person name="Kucharzyk K."/>
            <person name="Murdoch R.W."/>
            <person name="Higgins S."/>
            <person name="Loffler F."/>
        </authorList>
    </citation>
    <scope>NUCLEOTIDE SEQUENCE</scope>
</reference>
<dbReference type="CDD" id="cd00060">
    <property type="entry name" value="FHA"/>
    <property type="match status" value="1"/>
</dbReference>
<dbReference type="InterPro" id="IPR000253">
    <property type="entry name" value="FHA_dom"/>
</dbReference>
<name>A0A645DSA1_9ZZZZ</name>
<protein>
    <recommendedName>
        <fullName evidence="1">FHA domain-containing protein</fullName>
    </recommendedName>
</protein>
<accession>A0A645DSA1</accession>
<organism evidence="2">
    <name type="scientific">bioreactor metagenome</name>
    <dbReference type="NCBI Taxonomy" id="1076179"/>
    <lineage>
        <taxon>unclassified sequences</taxon>
        <taxon>metagenomes</taxon>
        <taxon>ecological metagenomes</taxon>
    </lineage>
</organism>
<feature type="domain" description="FHA" evidence="1">
    <location>
        <begin position="45"/>
        <end position="114"/>
    </location>
</feature>
<sequence length="131" mass="14553">MSSNCIAITPSSESGKGYDPVVGWFVCVDGADRGMDYRIRSGNNTIGRGNAAQIRILNDNSISKESMALTAYDARARRFFFAAGEGRNLVYINDELLLPHQSRELHAFDRILLGRTTLLFMPLCGGEFSWE</sequence>
<dbReference type="AlphaFoldDB" id="A0A645DSA1"/>
<proteinExistence type="predicted"/>
<comment type="caution">
    <text evidence="2">The sequence shown here is derived from an EMBL/GenBank/DDBJ whole genome shotgun (WGS) entry which is preliminary data.</text>
</comment>
<evidence type="ECO:0000313" key="2">
    <source>
        <dbReference type="EMBL" id="MPM92207.1"/>
    </source>
</evidence>
<gene>
    <name evidence="2" type="ORF">SDC9_139342</name>
</gene>
<dbReference type="Pfam" id="PF00498">
    <property type="entry name" value="FHA"/>
    <property type="match status" value="1"/>
</dbReference>
<dbReference type="EMBL" id="VSSQ01039180">
    <property type="protein sequence ID" value="MPM92207.1"/>
    <property type="molecule type" value="Genomic_DNA"/>
</dbReference>
<dbReference type="SUPFAM" id="SSF49879">
    <property type="entry name" value="SMAD/FHA domain"/>
    <property type="match status" value="1"/>
</dbReference>
<dbReference type="InterPro" id="IPR008984">
    <property type="entry name" value="SMAD_FHA_dom_sf"/>
</dbReference>
<dbReference type="Gene3D" id="2.60.200.20">
    <property type="match status" value="1"/>
</dbReference>